<dbReference type="Pfam" id="PF13489">
    <property type="entry name" value="Methyltransf_23"/>
    <property type="match status" value="1"/>
</dbReference>
<dbReference type="GO" id="GO:0008168">
    <property type="term" value="F:methyltransferase activity"/>
    <property type="evidence" value="ECO:0007669"/>
    <property type="project" value="UniProtKB-KW"/>
</dbReference>
<keyword evidence="2" id="KW-0808">Transferase</keyword>
<reference evidence="2" key="1">
    <citation type="submission" date="2019-07" db="EMBL/GenBank/DDBJ databases">
        <title>Hyphodiscus hymeniophilus genome sequencing and assembly.</title>
        <authorList>
            <person name="Kramer G."/>
            <person name="Nodwell J."/>
        </authorList>
    </citation>
    <scope>NUCLEOTIDE SEQUENCE</scope>
    <source>
        <strain evidence="2">ATCC 34498</strain>
    </source>
</reference>
<feature type="compositionally biased region" description="Polar residues" evidence="1">
    <location>
        <begin position="26"/>
        <end position="36"/>
    </location>
</feature>
<dbReference type="CDD" id="cd02440">
    <property type="entry name" value="AdoMet_MTases"/>
    <property type="match status" value="1"/>
</dbReference>
<dbReference type="InterPro" id="IPR029063">
    <property type="entry name" value="SAM-dependent_MTases_sf"/>
</dbReference>
<dbReference type="OrthoDB" id="2013972at2759"/>
<proteinExistence type="predicted"/>
<evidence type="ECO:0000256" key="1">
    <source>
        <dbReference type="SAM" id="MobiDB-lite"/>
    </source>
</evidence>
<feature type="region of interest" description="Disordered" evidence="1">
    <location>
        <begin position="1"/>
        <end position="48"/>
    </location>
</feature>
<dbReference type="AlphaFoldDB" id="A0A9P6SN83"/>
<evidence type="ECO:0000313" key="3">
    <source>
        <dbReference type="Proteomes" id="UP000785200"/>
    </source>
</evidence>
<keyword evidence="3" id="KW-1185">Reference proteome</keyword>
<dbReference type="Proteomes" id="UP000785200">
    <property type="component" value="Unassembled WGS sequence"/>
</dbReference>
<comment type="caution">
    <text evidence="2">The sequence shown here is derived from an EMBL/GenBank/DDBJ whole genome shotgun (WGS) entry which is preliminary data.</text>
</comment>
<keyword evidence="2" id="KW-0489">Methyltransferase</keyword>
<dbReference type="SUPFAM" id="SSF53335">
    <property type="entry name" value="S-adenosyl-L-methionine-dependent methyltransferases"/>
    <property type="match status" value="1"/>
</dbReference>
<gene>
    <name evidence="2" type="ORF">D0Z07_7829</name>
</gene>
<dbReference type="EMBL" id="VNKQ01000017">
    <property type="protein sequence ID" value="KAG0645880.1"/>
    <property type="molecule type" value="Genomic_DNA"/>
</dbReference>
<accession>A0A9P6SN83</accession>
<dbReference type="PANTHER" id="PTHR43591">
    <property type="entry name" value="METHYLTRANSFERASE"/>
    <property type="match status" value="1"/>
</dbReference>
<dbReference type="Gene3D" id="3.40.50.150">
    <property type="entry name" value="Vaccinia Virus protein VP39"/>
    <property type="match status" value="1"/>
</dbReference>
<organism evidence="2 3">
    <name type="scientific">Hyphodiscus hymeniophilus</name>
    <dbReference type="NCBI Taxonomy" id="353542"/>
    <lineage>
        <taxon>Eukaryota</taxon>
        <taxon>Fungi</taxon>
        <taxon>Dikarya</taxon>
        <taxon>Ascomycota</taxon>
        <taxon>Pezizomycotina</taxon>
        <taxon>Leotiomycetes</taxon>
        <taxon>Helotiales</taxon>
        <taxon>Hyphodiscaceae</taxon>
        <taxon>Hyphodiscus</taxon>
    </lineage>
</organism>
<dbReference type="PANTHER" id="PTHR43591:SF102">
    <property type="entry name" value="S-ADENOSYL-L-METHIONINE-DEPENDENT METHYLTRANSFERASE"/>
    <property type="match status" value="1"/>
</dbReference>
<sequence length="352" mass="39965">MESSSDHATYAIDGSESLPSIDDGSDWTSADSNSMRTDSDSALGGSSLRSSTMSLQSSAYENLEENGRTYHRRGNYHLPNDDIEKDRLDLQHALFILTFHNNLYLAPIGDNPQRVLDLATRTGIWAIDFAQLHPSAAVIGTDLSPIQPEFVPPNCTFEIDDAEDEWTFRYKFDYIHGRALGTCFKDPGSVVAKAFDALQPGGYLELQDAIMPMQYVGEIPVSSFLYRWNCHVVESSTMAQRPWTNVKHYPEYFIAAGFEEIRAKKFFWPSNTWPKGEYLKHLSVYFQKDLMDGLEGLSMKLFTNFLGWTKEQVQEFLVGVRKDLQDRSIHAYIEISVVYGKKPDEPLEVHSD</sequence>
<evidence type="ECO:0000313" key="2">
    <source>
        <dbReference type="EMBL" id="KAG0645880.1"/>
    </source>
</evidence>
<protein>
    <submittedName>
        <fullName evidence="2">Methyltransferase tdiE</fullName>
    </submittedName>
</protein>
<dbReference type="GO" id="GO:0032259">
    <property type="term" value="P:methylation"/>
    <property type="evidence" value="ECO:0007669"/>
    <property type="project" value="UniProtKB-KW"/>
</dbReference>
<name>A0A9P6SN83_9HELO</name>